<dbReference type="AlphaFoldDB" id="C1BCH6"/>
<dbReference type="HOGENOM" id="CLU_2452635_0_0_11"/>
<proteinExistence type="predicted"/>
<protein>
    <submittedName>
        <fullName evidence="1">Uncharacterized protein</fullName>
    </submittedName>
</protein>
<geneLocation type="plasmid" evidence="1 2">
    <name>pROB01</name>
</geneLocation>
<accession>C1BCH6</accession>
<dbReference type="KEGG" id="rop:ROP_pROB01-05320"/>
<dbReference type="Proteomes" id="UP000002212">
    <property type="component" value="Plasmid pROB01"/>
</dbReference>
<gene>
    <name evidence="1" type="ordered locus">ROP_pROB01-05320</name>
</gene>
<keyword evidence="1" id="KW-0614">Plasmid</keyword>
<dbReference type="OrthoDB" id="4470328at2"/>
<dbReference type="PATRIC" id="fig|632772.20.peg.8291"/>
<dbReference type="RefSeq" id="WP_007297359.1">
    <property type="nucleotide sequence ID" value="NC_012520.1"/>
</dbReference>
<sequence length="89" mass="9529">MKRAAFWGWATATTIPEALTNALDAAVSTMHQELGADAHPVNTSHTTTILTDQVHQDPGLLKSLLGSSTAIVNREDHALVTVLLIGEVW</sequence>
<reference evidence="1 2" key="1">
    <citation type="submission" date="2009-03" db="EMBL/GenBank/DDBJ databases">
        <title>Comparison of the complete genome sequences of Rhodococcus erythropolis PR4 and Rhodococcus opacus B4.</title>
        <authorList>
            <person name="Takarada H."/>
            <person name="Sekine M."/>
            <person name="Hosoyama A."/>
            <person name="Yamada R."/>
            <person name="Fujisawa T."/>
            <person name="Omata S."/>
            <person name="Shimizu A."/>
            <person name="Tsukatani N."/>
            <person name="Tanikawa S."/>
            <person name="Fujita N."/>
            <person name="Harayama S."/>
        </authorList>
    </citation>
    <scope>NUCLEOTIDE SEQUENCE [LARGE SCALE GENOMIC DNA]</scope>
    <source>
        <strain evidence="1 2">B4</strain>
        <plasmid evidence="1 2">pROB01</plasmid>
    </source>
</reference>
<dbReference type="EMBL" id="AP011116">
    <property type="protein sequence ID" value="BAH56031.1"/>
    <property type="molecule type" value="Genomic_DNA"/>
</dbReference>
<organism evidence="1 2">
    <name type="scientific">Rhodococcus opacus (strain B4)</name>
    <dbReference type="NCBI Taxonomy" id="632772"/>
    <lineage>
        <taxon>Bacteria</taxon>
        <taxon>Bacillati</taxon>
        <taxon>Actinomycetota</taxon>
        <taxon>Actinomycetes</taxon>
        <taxon>Mycobacteriales</taxon>
        <taxon>Nocardiaceae</taxon>
        <taxon>Rhodococcus</taxon>
    </lineage>
</organism>
<evidence type="ECO:0000313" key="1">
    <source>
        <dbReference type="EMBL" id="BAH56031.1"/>
    </source>
</evidence>
<evidence type="ECO:0000313" key="2">
    <source>
        <dbReference type="Proteomes" id="UP000002212"/>
    </source>
</evidence>
<name>C1BCH6_RHOOB</name>